<proteinExistence type="predicted"/>
<protein>
    <submittedName>
        <fullName evidence="1">Uncharacterized protein</fullName>
    </submittedName>
</protein>
<gene>
    <name evidence="1" type="ORF">LCGC14_0792400</name>
</gene>
<organism evidence="1">
    <name type="scientific">marine sediment metagenome</name>
    <dbReference type="NCBI Taxonomy" id="412755"/>
    <lineage>
        <taxon>unclassified sequences</taxon>
        <taxon>metagenomes</taxon>
        <taxon>ecological metagenomes</taxon>
    </lineage>
</organism>
<comment type="caution">
    <text evidence="1">The sequence shown here is derived from an EMBL/GenBank/DDBJ whole genome shotgun (WGS) entry which is preliminary data.</text>
</comment>
<name>A0A0F9PWF7_9ZZZZ</name>
<sequence length="154" mass="17330">MSTVKTYQNVYKLAQYFIMENGQIPPNLDCDLKANAAELVTLCQSVDSVDRENLPSVQALIVYADVTDQRDWDLDDINRMAENISDELESSDKRYGYRASKEGPDGDSWEVFGAYLDGSEDWVAFVTTETVAQTLVLVLEKPHLVQEELSNVAQ</sequence>
<accession>A0A0F9PWF7</accession>
<reference evidence="1" key="1">
    <citation type="journal article" date="2015" name="Nature">
        <title>Complex archaea that bridge the gap between prokaryotes and eukaryotes.</title>
        <authorList>
            <person name="Spang A."/>
            <person name="Saw J.H."/>
            <person name="Jorgensen S.L."/>
            <person name="Zaremba-Niedzwiedzka K."/>
            <person name="Martijn J."/>
            <person name="Lind A.E."/>
            <person name="van Eijk R."/>
            <person name="Schleper C."/>
            <person name="Guy L."/>
            <person name="Ettema T.J."/>
        </authorList>
    </citation>
    <scope>NUCLEOTIDE SEQUENCE</scope>
</reference>
<dbReference type="AlphaFoldDB" id="A0A0F9PWF7"/>
<evidence type="ECO:0000313" key="1">
    <source>
        <dbReference type="EMBL" id="KKN34559.1"/>
    </source>
</evidence>
<dbReference type="EMBL" id="LAZR01002097">
    <property type="protein sequence ID" value="KKN34559.1"/>
    <property type="molecule type" value="Genomic_DNA"/>
</dbReference>